<dbReference type="EMBL" id="CAADFF010000006">
    <property type="protein sequence ID" value="VFJ87374.1"/>
    <property type="molecule type" value="Genomic_DNA"/>
</dbReference>
<dbReference type="InterPro" id="IPR011704">
    <property type="entry name" value="ATPase_dyneun-rel_AAA"/>
</dbReference>
<evidence type="ECO:0000313" key="3">
    <source>
        <dbReference type="EMBL" id="VFJ87374.1"/>
    </source>
</evidence>
<evidence type="ECO:0000256" key="1">
    <source>
        <dbReference type="SAM" id="MobiDB-lite"/>
    </source>
</evidence>
<protein>
    <submittedName>
        <fullName evidence="3">AAA domain (Dynein-related subfamily)</fullName>
    </submittedName>
</protein>
<dbReference type="AlphaFoldDB" id="A0A450U6T2"/>
<dbReference type="InterPro" id="IPR027417">
    <property type="entry name" value="P-loop_NTPase"/>
</dbReference>
<dbReference type="Gene3D" id="3.40.50.300">
    <property type="entry name" value="P-loop containing nucleotide triphosphate hydrolases"/>
    <property type="match status" value="1"/>
</dbReference>
<feature type="domain" description="AAA+ ATPase" evidence="2">
    <location>
        <begin position="55"/>
        <end position="257"/>
    </location>
</feature>
<name>A0A450U6T2_9GAMM</name>
<proteinExistence type="predicted"/>
<feature type="region of interest" description="Disordered" evidence="1">
    <location>
        <begin position="1"/>
        <end position="21"/>
    </location>
</feature>
<sequence length="393" mass="43919">MSDTLKTARYRGKGKQQPEGVWQGLPEIDKKSLTDPAGYIASRDLAAAVDVAATLGMPLLLTGEPGSGKSRLADSIAWEMGMGEPLEFVVKSDTQAQELFYRYDLIGRYNASYDQGVDEKRLASRFLRLEAMGKALLYAVGGNLAREALGLTDAQIAEQLPHYDGSPRRSVVLIDEIDKAPRDVPNDLLAEIDKGEFHVPELEVALQREVRIALAGPGEGGRRLDPLVVITSNSEKTLPDAFLRRCIYFHVPFPAFGEDAPPDESPENKSPKNESVTVERIVAQRFYERYREHHGDLVGDAISLFRYIRQDFNAERKPSMAELLNWLDYLLPRGKNAGFPLGKRLWELDPAVLSLGVRCLLLKKRDDQERFGRLIEGKSSEALEEIIEDPREG</sequence>
<organism evidence="3">
    <name type="scientific">Candidatus Kentrum sp. LFY</name>
    <dbReference type="NCBI Taxonomy" id="2126342"/>
    <lineage>
        <taxon>Bacteria</taxon>
        <taxon>Pseudomonadati</taxon>
        <taxon>Pseudomonadota</taxon>
        <taxon>Gammaproteobacteria</taxon>
        <taxon>Candidatus Kentrum</taxon>
    </lineage>
</organism>
<gene>
    <name evidence="3" type="ORF">BECKLFY1418B_GA0070995_100635</name>
</gene>
<dbReference type="SUPFAM" id="SSF52540">
    <property type="entry name" value="P-loop containing nucleoside triphosphate hydrolases"/>
    <property type="match status" value="1"/>
</dbReference>
<dbReference type="GO" id="GO:0016887">
    <property type="term" value="F:ATP hydrolysis activity"/>
    <property type="evidence" value="ECO:0007669"/>
    <property type="project" value="InterPro"/>
</dbReference>
<evidence type="ECO:0000259" key="2">
    <source>
        <dbReference type="SMART" id="SM00382"/>
    </source>
</evidence>
<dbReference type="GO" id="GO:0005524">
    <property type="term" value="F:ATP binding"/>
    <property type="evidence" value="ECO:0007669"/>
    <property type="project" value="InterPro"/>
</dbReference>
<accession>A0A450U6T2</accession>
<reference evidence="3" key="1">
    <citation type="submission" date="2019-02" db="EMBL/GenBank/DDBJ databases">
        <authorList>
            <person name="Gruber-Vodicka R. H."/>
            <person name="Seah K. B. B."/>
        </authorList>
    </citation>
    <scope>NUCLEOTIDE SEQUENCE</scope>
    <source>
        <strain evidence="3">BECK_M7</strain>
    </source>
</reference>
<dbReference type="Pfam" id="PF07728">
    <property type="entry name" value="AAA_5"/>
    <property type="match status" value="1"/>
</dbReference>
<dbReference type="InterPro" id="IPR003593">
    <property type="entry name" value="AAA+_ATPase"/>
</dbReference>
<dbReference type="SMART" id="SM00382">
    <property type="entry name" value="AAA"/>
    <property type="match status" value="1"/>
</dbReference>